<dbReference type="GO" id="GO:0016787">
    <property type="term" value="F:hydrolase activity"/>
    <property type="evidence" value="ECO:0007669"/>
    <property type="project" value="UniProtKB-KW"/>
</dbReference>
<dbReference type="NCBIfam" id="TIGR03590">
    <property type="entry name" value="PseG"/>
    <property type="match status" value="1"/>
</dbReference>
<feature type="binding site" evidence="2">
    <location>
        <position position="194"/>
    </location>
    <ligand>
        <name>substrate</name>
    </ligand>
</feature>
<dbReference type="GO" id="GO:0016758">
    <property type="term" value="F:hexosyltransferase activity"/>
    <property type="evidence" value="ECO:0007669"/>
    <property type="project" value="InterPro"/>
</dbReference>
<dbReference type="InterPro" id="IPR020023">
    <property type="entry name" value="PseG"/>
</dbReference>
<feature type="domain" description="Glycosyl transferase family 28 C-terminal" evidence="3">
    <location>
        <begin position="258"/>
        <end position="371"/>
    </location>
</feature>
<evidence type="ECO:0000259" key="3">
    <source>
        <dbReference type="Pfam" id="PF04101"/>
    </source>
</evidence>
<dbReference type="AlphaFoldDB" id="A0A3E0UD62"/>
<proteinExistence type="predicted"/>
<dbReference type="InterPro" id="IPR007235">
    <property type="entry name" value="Glyco_trans_28_C"/>
</dbReference>
<dbReference type="SUPFAM" id="SSF53756">
    <property type="entry name" value="UDP-Glycosyltransferase/glycogen phosphorylase"/>
    <property type="match status" value="1"/>
</dbReference>
<dbReference type="EMBL" id="QUOV01000001">
    <property type="protein sequence ID" value="REL34819.1"/>
    <property type="molecule type" value="Genomic_DNA"/>
</dbReference>
<organism evidence="4 5">
    <name type="scientific">Thalassotalea euphylliae</name>
    <dbReference type="NCBI Taxonomy" id="1655234"/>
    <lineage>
        <taxon>Bacteria</taxon>
        <taxon>Pseudomonadati</taxon>
        <taxon>Pseudomonadota</taxon>
        <taxon>Gammaproteobacteria</taxon>
        <taxon>Alteromonadales</taxon>
        <taxon>Colwelliaceae</taxon>
        <taxon>Thalassotalea</taxon>
    </lineage>
</organism>
<evidence type="ECO:0000313" key="4">
    <source>
        <dbReference type="EMBL" id="REL34819.1"/>
    </source>
</evidence>
<keyword evidence="4" id="KW-0378">Hydrolase</keyword>
<comment type="caution">
    <text evidence="4">The sequence shown here is derived from an EMBL/GenBank/DDBJ whole genome shotgun (WGS) entry which is preliminary data.</text>
</comment>
<evidence type="ECO:0000313" key="5">
    <source>
        <dbReference type="Proteomes" id="UP000256999"/>
    </source>
</evidence>
<evidence type="ECO:0000256" key="1">
    <source>
        <dbReference type="PIRSR" id="PIRSR620023-1"/>
    </source>
</evidence>
<dbReference type="Pfam" id="PF04101">
    <property type="entry name" value="Glyco_tran_28_C"/>
    <property type="match status" value="1"/>
</dbReference>
<accession>A0A3E0UD62</accession>
<name>A0A3E0UD62_9GAMM</name>
<evidence type="ECO:0000256" key="2">
    <source>
        <dbReference type="PIRSR" id="PIRSR620023-2"/>
    </source>
</evidence>
<dbReference type="EC" id="3.6.1.57" evidence="4"/>
<dbReference type="Gene3D" id="3.40.50.2000">
    <property type="entry name" value="Glycogen Phosphorylase B"/>
    <property type="match status" value="1"/>
</dbReference>
<dbReference type="Proteomes" id="UP000256999">
    <property type="component" value="Unassembled WGS sequence"/>
</dbReference>
<sequence length="393" mass="43684">MINIAIRADSSTVIGTGHIMRCLTLANAIKKTLRANIYFFCRQAEGNISQLVLDAGFDLVQMAAPTSRSNGASTKKSSEKLAHSEWLGETQENDVKEFIALAKNQLLNKKLSDCISVSSRFDFIITDHYGIDARWHQQVRNITRKIVVIDDIADRAHECDFLIDQTFLCPVSRYKKLTPAHSQTLLGTDYAMLRDEFNLVYSKGVSKQEIYTQRKERLHIQQGATRLLIMFGGTDPDNLTLQALTLLGKTSNFRLIDVIIGTSAKHIAQVMEFCQLHDEMTLHIAPSNISELMLSADIAIGAAGTTSWERCAVGLPTILIVQASNQNDIAAALTSENVCLSYQKNQLTHVVTELLPSIQTHVSELESMINNSLKVCDGQGCQRIVDKVFSRVQ</sequence>
<reference evidence="4 5" key="1">
    <citation type="submission" date="2018-08" db="EMBL/GenBank/DDBJ databases">
        <title>Thalassotalea euphylliae genome.</title>
        <authorList>
            <person name="Summers S."/>
            <person name="Rice S.A."/>
            <person name="Freckelton M.L."/>
            <person name="Nedved B.T."/>
            <person name="Hadfield M.G."/>
        </authorList>
    </citation>
    <scope>NUCLEOTIDE SEQUENCE [LARGE SCALE GENOMIC DNA]</scope>
    <source>
        <strain evidence="4 5">H2</strain>
    </source>
</reference>
<dbReference type="OrthoDB" id="9788924at2"/>
<gene>
    <name evidence="4" type="primary">pseG</name>
    <name evidence="4" type="ORF">DXX92_05290</name>
</gene>
<dbReference type="Gene3D" id="3.40.50.11190">
    <property type="match status" value="1"/>
</dbReference>
<protein>
    <submittedName>
        <fullName evidence="4">UDP-2,4-diacetamido-2,4, 6-trideoxy-beta-L-altropyranose hydrolase</fullName>
        <ecNumber evidence="4">3.6.1.57</ecNumber>
    </submittedName>
</protein>
<feature type="binding site" evidence="2">
    <location>
        <position position="309"/>
    </location>
    <ligand>
        <name>substrate</name>
    </ligand>
</feature>
<feature type="active site" description="Proton acceptor" evidence="1">
    <location>
        <position position="18"/>
    </location>
</feature>
<dbReference type="RefSeq" id="WP_115999494.1">
    <property type="nucleotide sequence ID" value="NZ_QUOV01000001.1"/>
</dbReference>